<reference evidence="1 2" key="1">
    <citation type="journal article" date="2014" name="PLoS Genet.">
        <title>Phylogenetically driven sequencing of extremely halophilic archaea reveals strategies for static and dynamic osmo-response.</title>
        <authorList>
            <person name="Becker E.A."/>
            <person name="Seitzer P.M."/>
            <person name="Tritt A."/>
            <person name="Larsen D."/>
            <person name="Krusor M."/>
            <person name="Yao A.I."/>
            <person name="Wu D."/>
            <person name="Madern D."/>
            <person name="Eisen J.A."/>
            <person name="Darling A.E."/>
            <person name="Facciotti M.T."/>
        </authorList>
    </citation>
    <scope>NUCLEOTIDE SEQUENCE [LARGE SCALE GENOMIC DNA]</scope>
    <source>
        <strain evidence="1 2">JCM 10990</strain>
    </source>
</reference>
<dbReference type="Proteomes" id="UP000011693">
    <property type="component" value="Unassembled WGS sequence"/>
</dbReference>
<evidence type="ECO:0008006" key="3">
    <source>
        <dbReference type="Google" id="ProtNLM"/>
    </source>
</evidence>
<keyword evidence="2" id="KW-1185">Reference proteome</keyword>
<proteinExistence type="predicted"/>
<name>M0ANL2_9EURY</name>
<dbReference type="AlphaFoldDB" id="M0ANL2"/>
<comment type="caution">
    <text evidence="1">The sequence shown here is derived from an EMBL/GenBank/DDBJ whole genome shotgun (WGS) entry which is preliminary data.</text>
</comment>
<evidence type="ECO:0000313" key="1">
    <source>
        <dbReference type="EMBL" id="ELY99921.1"/>
    </source>
</evidence>
<dbReference type="InterPro" id="IPR021246">
    <property type="entry name" value="DUF2797"/>
</dbReference>
<organism evidence="1 2">
    <name type="scientific">Natrialba chahannaoensis JCM 10990</name>
    <dbReference type="NCBI Taxonomy" id="1227492"/>
    <lineage>
        <taxon>Archaea</taxon>
        <taxon>Methanobacteriati</taxon>
        <taxon>Methanobacteriota</taxon>
        <taxon>Stenosarchaea group</taxon>
        <taxon>Halobacteria</taxon>
        <taxon>Halobacteriales</taxon>
        <taxon>Natrialbaceae</taxon>
        <taxon>Natrialba</taxon>
    </lineage>
</organism>
<dbReference type="STRING" id="1227492.C482_09143"/>
<sequence>MRVQVVGYEPSGRGSALLLADGDADGNDIEHRPLESGDELTYALGERHCAGTIGEAGHIACDRASAPYCEFHTSTWVCARCTGTCLKDEMDCYEEHAVYIAAFAPDTFKVGVTRSWRLETRLREQGADRAAHIHTVSNGKIAREIEAEIAEWLVDRVRTGPKIAALASSVDEDAWNDVLAEFEVIERFEFDYEFEPVLESRPVRETIVSGTVRGVKGRILVVEKGGTTYAVDMRDLVGYELEDGETERELQSSLGSFG</sequence>
<dbReference type="Pfam" id="PF10977">
    <property type="entry name" value="DUF2797"/>
    <property type="match status" value="1"/>
</dbReference>
<accession>M0ANL2</accession>
<protein>
    <recommendedName>
        <fullName evidence="3">DUF2797 domain-containing protein</fullName>
    </recommendedName>
</protein>
<gene>
    <name evidence="1" type="ORF">C482_09143</name>
</gene>
<dbReference type="EMBL" id="AOIN01000055">
    <property type="protein sequence ID" value="ELY99921.1"/>
    <property type="molecule type" value="Genomic_DNA"/>
</dbReference>
<dbReference type="PATRIC" id="fig|1227492.4.peg.1788"/>
<evidence type="ECO:0000313" key="2">
    <source>
        <dbReference type="Proteomes" id="UP000011693"/>
    </source>
</evidence>